<accession>A0A6G1IZ70</accession>
<dbReference type="EMBL" id="MU005584">
    <property type="protein sequence ID" value="KAF2683263.1"/>
    <property type="molecule type" value="Genomic_DNA"/>
</dbReference>
<gene>
    <name evidence="2" type="ORF">K458DRAFT_305011</name>
</gene>
<feature type="non-terminal residue" evidence="2">
    <location>
        <position position="1"/>
    </location>
</feature>
<evidence type="ECO:0000259" key="1">
    <source>
        <dbReference type="Pfam" id="PF06985"/>
    </source>
</evidence>
<reference evidence="2" key="1">
    <citation type="journal article" date="2020" name="Stud. Mycol.">
        <title>101 Dothideomycetes genomes: a test case for predicting lifestyles and emergence of pathogens.</title>
        <authorList>
            <person name="Haridas S."/>
            <person name="Albert R."/>
            <person name="Binder M."/>
            <person name="Bloem J."/>
            <person name="Labutti K."/>
            <person name="Salamov A."/>
            <person name="Andreopoulos B."/>
            <person name="Baker S."/>
            <person name="Barry K."/>
            <person name="Bills G."/>
            <person name="Bluhm B."/>
            <person name="Cannon C."/>
            <person name="Castanera R."/>
            <person name="Culley D."/>
            <person name="Daum C."/>
            <person name="Ezra D."/>
            <person name="Gonzalez J."/>
            <person name="Henrissat B."/>
            <person name="Kuo A."/>
            <person name="Liang C."/>
            <person name="Lipzen A."/>
            <person name="Lutzoni F."/>
            <person name="Magnuson J."/>
            <person name="Mondo S."/>
            <person name="Nolan M."/>
            <person name="Ohm R."/>
            <person name="Pangilinan J."/>
            <person name="Park H.-J."/>
            <person name="Ramirez L."/>
            <person name="Alfaro M."/>
            <person name="Sun H."/>
            <person name="Tritt A."/>
            <person name="Yoshinaga Y."/>
            <person name="Zwiers L.-H."/>
            <person name="Turgeon B."/>
            <person name="Goodwin S."/>
            <person name="Spatafora J."/>
            <person name="Crous P."/>
            <person name="Grigoriev I."/>
        </authorList>
    </citation>
    <scope>NUCLEOTIDE SEQUENCE</scope>
    <source>
        <strain evidence="2">CBS 122367</strain>
    </source>
</reference>
<dbReference type="PANTHER" id="PTHR24148">
    <property type="entry name" value="ANKYRIN REPEAT DOMAIN-CONTAINING PROTEIN 39 HOMOLOG-RELATED"/>
    <property type="match status" value="1"/>
</dbReference>
<sequence>YLWIDAVCIDQTDLDEIEHQVAMMAEIYRSTTTFRVHLGGSFTKRPRLFEYWGANANIAGAAYRNDNRAPGIELEVLLDDFVRLIFRP</sequence>
<dbReference type="Proteomes" id="UP000799291">
    <property type="component" value="Unassembled WGS sequence"/>
</dbReference>
<keyword evidence="3" id="KW-1185">Reference proteome</keyword>
<dbReference type="InterPro" id="IPR052895">
    <property type="entry name" value="HetReg/Transcr_Mod"/>
</dbReference>
<organism evidence="2 3">
    <name type="scientific">Lentithecium fluviatile CBS 122367</name>
    <dbReference type="NCBI Taxonomy" id="1168545"/>
    <lineage>
        <taxon>Eukaryota</taxon>
        <taxon>Fungi</taxon>
        <taxon>Dikarya</taxon>
        <taxon>Ascomycota</taxon>
        <taxon>Pezizomycotina</taxon>
        <taxon>Dothideomycetes</taxon>
        <taxon>Pleosporomycetidae</taxon>
        <taxon>Pleosporales</taxon>
        <taxon>Massarineae</taxon>
        <taxon>Lentitheciaceae</taxon>
        <taxon>Lentithecium</taxon>
    </lineage>
</organism>
<evidence type="ECO:0000313" key="2">
    <source>
        <dbReference type="EMBL" id="KAF2683263.1"/>
    </source>
</evidence>
<dbReference type="PANTHER" id="PTHR24148:SF64">
    <property type="entry name" value="HETEROKARYON INCOMPATIBILITY DOMAIN-CONTAINING PROTEIN"/>
    <property type="match status" value="1"/>
</dbReference>
<dbReference type="InterPro" id="IPR010730">
    <property type="entry name" value="HET"/>
</dbReference>
<proteinExistence type="predicted"/>
<protein>
    <recommendedName>
        <fullName evidence="1">Heterokaryon incompatibility domain-containing protein</fullName>
    </recommendedName>
</protein>
<evidence type="ECO:0000313" key="3">
    <source>
        <dbReference type="Proteomes" id="UP000799291"/>
    </source>
</evidence>
<dbReference type="AlphaFoldDB" id="A0A6G1IZ70"/>
<dbReference type="Pfam" id="PF06985">
    <property type="entry name" value="HET"/>
    <property type="match status" value="1"/>
</dbReference>
<feature type="domain" description="Heterokaryon incompatibility" evidence="1">
    <location>
        <begin position="1"/>
        <end position="43"/>
    </location>
</feature>
<name>A0A6G1IZ70_9PLEO</name>
<dbReference type="OrthoDB" id="3553147at2759"/>